<evidence type="ECO:0000313" key="2">
    <source>
        <dbReference type="EMBL" id="SDD30671.1"/>
    </source>
</evidence>
<protein>
    <submittedName>
        <fullName evidence="2">Methyltransferase domain-containing protein</fullName>
    </submittedName>
</protein>
<dbReference type="GO" id="GO:0032259">
    <property type="term" value="P:methylation"/>
    <property type="evidence" value="ECO:0007669"/>
    <property type="project" value="UniProtKB-KW"/>
</dbReference>
<keyword evidence="2" id="KW-0489">Methyltransferase</keyword>
<feature type="domain" description="Methyltransferase" evidence="1">
    <location>
        <begin position="53"/>
        <end position="139"/>
    </location>
</feature>
<sequence length="207" mass="22155">MTPPDVFAPGLLGRRCWLELADGQRISLPVDRWGAAPDRGDEVLLDACSGPTLDVGCGPGRLTAALTRRGVAALGVDISPVAVALTRSRGAVALRRDVYDPLPGEGLWRHVLLADGNVGIGGDPVALLRRMRELLSRNGSALVESDRPGRGVHAGRARVSRDSGSGPWFDWAWLGADSVPWAAAEAGFAVRWTREHLGRWFTELVPV</sequence>
<dbReference type="GO" id="GO:0008168">
    <property type="term" value="F:methyltransferase activity"/>
    <property type="evidence" value="ECO:0007669"/>
    <property type="project" value="UniProtKB-KW"/>
</dbReference>
<dbReference type="Pfam" id="PF13649">
    <property type="entry name" value="Methyltransf_25"/>
    <property type="match status" value="1"/>
</dbReference>
<dbReference type="Proteomes" id="UP000199501">
    <property type="component" value="Unassembled WGS sequence"/>
</dbReference>
<dbReference type="AlphaFoldDB" id="A0A1G6TNP7"/>
<dbReference type="STRING" id="1271860.SAMN05216174_109237"/>
<gene>
    <name evidence="2" type="ORF">SAMN05216174_109237</name>
</gene>
<dbReference type="InterPro" id="IPR041698">
    <property type="entry name" value="Methyltransf_25"/>
</dbReference>
<dbReference type="OrthoDB" id="4484556at2"/>
<evidence type="ECO:0000313" key="3">
    <source>
        <dbReference type="Proteomes" id="UP000199501"/>
    </source>
</evidence>
<dbReference type="CDD" id="cd02440">
    <property type="entry name" value="AdoMet_MTases"/>
    <property type="match status" value="1"/>
</dbReference>
<dbReference type="Gene3D" id="3.40.50.150">
    <property type="entry name" value="Vaccinia Virus protein VP39"/>
    <property type="match status" value="1"/>
</dbReference>
<accession>A0A1G6TNP7</accession>
<dbReference type="RefSeq" id="WP_091453023.1">
    <property type="nucleotide sequence ID" value="NZ_FMZZ01000009.1"/>
</dbReference>
<name>A0A1G6TNP7_9PSEU</name>
<dbReference type="InterPro" id="IPR029063">
    <property type="entry name" value="SAM-dependent_MTases_sf"/>
</dbReference>
<reference evidence="3" key="1">
    <citation type="submission" date="2016-10" db="EMBL/GenBank/DDBJ databases">
        <authorList>
            <person name="Varghese N."/>
            <person name="Submissions S."/>
        </authorList>
    </citation>
    <scope>NUCLEOTIDE SEQUENCE [LARGE SCALE GENOMIC DNA]</scope>
    <source>
        <strain evidence="3">IBRC-M 10403</strain>
    </source>
</reference>
<evidence type="ECO:0000259" key="1">
    <source>
        <dbReference type="Pfam" id="PF13649"/>
    </source>
</evidence>
<dbReference type="SUPFAM" id="SSF53335">
    <property type="entry name" value="S-adenosyl-L-methionine-dependent methyltransferases"/>
    <property type="match status" value="1"/>
</dbReference>
<keyword evidence="3" id="KW-1185">Reference proteome</keyword>
<proteinExistence type="predicted"/>
<dbReference type="EMBL" id="FMZZ01000009">
    <property type="protein sequence ID" value="SDD30671.1"/>
    <property type="molecule type" value="Genomic_DNA"/>
</dbReference>
<organism evidence="2 3">
    <name type="scientific">Actinokineospora iranica</name>
    <dbReference type="NCBI Taxonomy" id="1271860"/>
    <lineage>
        <taxon>Bacteria</taxon>
        <taxon>Bacillati</taxon>
        <taxon>Actinomycetota</taxon>
        <taxon>Actinomycetes</taxon>
        <taxon>Pseudonocardiales</taxon>
        <taxon>Pseudonocardiaceae</taxon>
        <taxon>Actinokineospora</taxon>
    </lineage>
</organism>
<keyword evidence="2" id="KW-0808">Transferase</keyword>